<evidence type="ECO:0000256" key="8">
    <source>
        <dbReference type="ARBA" id="ARBA00023125"/>
    </source>
</evidence>
<name>A0ABU7FTQ4_9ACTN</name>
<evidence type="ECO:0000256" key="2">
    <source>
        <dbReference type="ARBA" id="ARBA00006597"/>
    </source>
</evidence>
<feature type="binding site" evidence="11">
    <location>
        <position position="37"/>
    </location>
    <ligand>
        <name>[4Fe-4S] cluster</name>
        <dbReference type="ChEBI" id="CHEBI:49883"/>
    </ligand>
</feature>
<keyword evidence="14" id="KW-1185">Reference proteome</keyword>
<reference evidence="13" key="1">
    <citation type="submission" date="2024-01" db="EMBL/GenBank/DDBJ databases">
        <title>First draft genome sequence data of TA4-1, the type strain of Gram-positive actinobacterium Streptomyces chiangmaiensis.</title>
        <authorList>
            <person name="Yasawong M."/>
            <person name="Nantapong N."/>
        </authorList>
    </citation>
    <scope>NUCLEOTIDE SEQUENCE</scope>
    <source>
        <strain evidence="13">TA4-1</strain>
    </source>
</reference>
<keyword evidence="5 11" id="KW-0408">Iron</keyword>
<feature type="binding site" evidence="11">
    <location>
        <position position="46"/>
    </location>
    <ligand>
        <name>[4Fe-4S] cluster</name>
        <dbReference type="ChEBI" id="CHEBI:49883"/>
    </ligand>
</feature>
<evidence type="ECO:0000256" key="10">
    <source>
        <dbReference type="ARBA" id="ARBA00023163"/>
    </source>
</evidence>
<dbReference type="PROSITE" id="PS51674">
    <property type="entry name" value="4FE4S_WBL"/>
    <property type="match status" value="1"/>
</dbReference>
<evidence type="ECO:0000256" key="3">
    <source>
        <dbReference type="ARBA" id="ARBA00022485"/>
    </source>
</evidence>
<accession>A0ABU7FTQ4</accession>
<keyword evidence="8 11" id="KW-0238">DNA-binding</keyword>
<evidence type="ECO:0000313" key="14">
    <source>
        <dbReference type="Proteomes" id="UP001333996"/>
    </source>
</evidence>
<evidence type="ECO:0000256" key="9">
    <source>
        <dbReference type="ARBA" id="ARBA00023157"/>
    </source>
</evidence>
<keyword evidence="11" id="KW-0963">Cytoplasm</keyword>
<keyword evidence="10 11" id="KW-0804">Transcription</keyword>
<comment type="cofactor">
    <cofactor evidence="11">
        <name>[4Fe-4S] cluster</name>
        <dbReference type="ChEBI" id="CHEBI:49883"/>
    </cofactor>
    <text evidence="11">Binds 1 [4Fe-4S] cluster per subunit. Following nitrosylation of the [4Fe-4S] cluster binds 1 [4Fe-8(NO)] cluster per subunit.</text>
</comment>
<evidence type="ECO:0000256" key="6">
    <source>
        <dbReference type="ARBA" id="ARBA00023014"/>
    </source>
</evidence>
<evidence type="ECO:0000256" key="7">
    <source>
        <dbReference type="ARBA" id="ARBA00023015"/>
    </source>
</evidence>
<dbReference type="InterPro" id="IPR003482">
    <property type="entry name" value="Whib"/>
</dbReference>
<comment type="similarity">
    <text evidence="2 11">Belongs to the WhiB family.</text>
</comment>
<keyword evidence="4 11" id="KW-0479">Metal-binding</keyword>
<comment type="PTM">
    <text evidence="11">Upon Fe-S cluster removal intramolecular disulfide bonds are formed.</text>
</comment>
<feature type="binding site" evidence="11">
    <location>
        <position position="40"/>
    </location>
    <ligand>
        <name>[4Fe-4S] cluster</name>
        <dbReference type="ChEBI" id="CHEBI:49883"/>
    </ligand>
</feature>
<comment type="subcellular location">
    <subcellularLocation>
        <location evidence="1 11">Cytoplasm</location>
    </subcellularLocation>
</comment>
<dbReference type="InterPro" id="IPR034768">
    <property type="entry name" value="4FE4S_WBL"/>
</dbReference>
<comment type="caution">
    <text evidence="13">The sequence shown here is derived from an EMBL/GenBank/DDBJ whole genome shotgun (WGS) entry which is preliminary data.</text>
</comment>
<keyword evidence="6 11" id="KW-0411">Iron-sulfur</keyword>
<evidence type="ECO:0000313" key="13">
    <source>
        <dbReference type="EMBL" id="MED7827213.1"/>
    </source>
</evidence>
<dbReference type="Proteomes" id="UP001333996">
    <property type="component" value="Unassembled WGS sequence"/>
</dbReference>
<evidence type="ECO:0000256" key="11">
    <source>
        <dbReference type="HAMAP-Rule" id="MF_01479"/>
    </source>
</evidence>
<dbReference type="PANTHER" id="PTHR38839:SF6">
    <property type="entry name" value="TRANSCRIPTIONAL REGULATOR WHIB1"/>
    <property type="match status" value="1"/>
</dbReference>
<dbReference type="Pfam" id="PF02467">
    <property type="entry name" value="Whib"/>
    <property type="match status" value="1"/>
</dbReference>
<keyword evidence="9 11" id="KW-1015">Disulfide bond</keyword>
<sequence length="86" mass="9435">MNWRDDAACRGEDPELFFPISSSGLGSAQIDAAKAVCLRCSVRAQCLDWALGSRVEGIWGGTTERERRAMLRRDAEHLPATREAAA</sequence>
<comment type="PTM">
    <text evidence="11">The Fe-S cluster can be nitrosylated by nitric oxide (NO).</text>
</comment>
<keyword evidence="3 11" id="KW-0004">4Fe-4S</keyword>
<organism evidence="13 14">
    <name type="scientific">Streptomyces chiangmaiensis</name>
    <dbReference type="NCBI Taxonomy" id="766497"/>
    <lineage>
        <taxon>Bacteria</taxon>
        <taxon>Bacillati</taxon>
        <taxon>Actinomycetota</taxon>
        <taxon>Actinomycetes</taxon>
        <taxon>Kitasatosporales</taxon>
        <taxon>Streptomycetaceae</taxon>
        <taxon>Streptomyces</taxon>
    </lineage>
</organism>
<evidence type="ECO:0000256" key="1">
    <source>
        <dbReference type="ARBA" id="ARBA00004496"/>
    </source>
</evidence>
<proteinExistence type="inferred from homology"/>
<feature type="binding site" evidence="11">
    <location>
        <position position="9"/>
    </location>
    <ligand>
        <name>[4Fe-4S] cluster</name>
        <dbReference type="ChEBI" id="CHEBI:49883"/>
    </ligand>
</feature>
<evidence type="ECO:0000256" key="5">
    <source>
        <dbReference type="ARBA" id="ARBA00023004"/>
    </source>
</evidence>
<dbReference type="PANTHER" id="PTHR38839">
    <property type="entry name" value="TRANSCRIPTIONAL REGULATOR WHID-RELATED"/>
    <property type="match status" value="1"/>
</dbReference>
<keyword evidence="7 11" id="KW-0805">Transcription regulation</keyword>
<evidence type="ECO:0000259" key="12">
    <source>
        <dbReference type="PROSITE" id="PS51674"/>
    </source>
</evidence>
<evidence type="ECO:0000256" key="4">
    <source>
        <dbReference type="ARBA" id="ARBA00022723"/>
    </source>
</evidence>
<dbReference type="EMBL" id="JAYWVC010000213">
    <property type="protein sequence ID" value="MED7827213.1"/>
    <property type="molecule type" value="Genomic_DNA"/>
</dbReference>
<comment type="function">
    <text evidence="11">Acts as a transcriptional regulator. Probably redox-responsive. The apo- but not holo-form probably binds DNA.</text>
</comment>
<dbReference type="HAMAP" id="MF_01479">
    <property type="entry name" value="WhiB"/>
    <property type="match status" value="1"/>
</dbReference>
<gene>
    <name evidence="11" type="primary">whiB</name>
    <name evidence="13" type="ORF">VXC91_36210</name>
</gene>
<feature type="domain" description="4Fe-4S Wbl-type" evidence="12">
    <location>
        <begin position="8"/>
        <end position="69"/>
    </location>
</feature>
<protein>
    <recommendedName>
        <fullName evidence="11">Transcriptional regulator WhiB</fullName>
    </recommendedName>
</protein>